<proteinExistence type="predicted"/>
<evidence type="ECO:0000313" key="1">
    <source>
        <dbReference type="EMBL" id="KKB10860.1"/>
    </source>
</evidence>
<keyword evidence="2" id="KW-1185">Reference proteome</keyword>
<organism evidence="1 2">
    <name type="scientific">Devosia geojensis</name>
    <dbReference type="NCBI Taxonomy" id="443610"/>
    <lineage>
        <taxon>Bacteria</taxon>
        <taxon>Pseudomonadati</taxon>
        <taxon>Pseudomonadota</taxon>
        <taxon>Alphaproteobacteria</taxon>
        <taxon>Hyphomicrobiales</taxon>
        <taxon>Devosiaceae</taxon>
        <taxon>Devosia</taxon>
    </lineage>
</organism>
<dbReference type="EMBL" id="JZEX01000130">
    <property type="protein sequence ID" value="KKB10860.1"/>
    <property type="molecule type" value="Genomic_DNA"/>
</dbReference>
<dbReference type="Proteomes" id="UP000033632">
    <property type="component" value="Unassembled WGS sequence"/>
</dbReference>
<evidence type="ECO:0000313" key="2">
    <source>
        <dbReference type="Proteomes" id="UP000033632"/>
    </source>
</evidence>
<protein>
    <recommendedName>
        <fullName evidence="3">EF-hand domain-containing protein</fullName>
    </recommendedName>
</protein>
<comment type="caution">
    <text evidence="1">The sequence shown here is derived from an EMBL/GenBank/DDBJ whole genome shotgun (WGS) entry which is preliminary data.</text>
</comment>
<name>A0A0F5FQK2_9HYPH</name>
<reference evidence="1 2" key="1">
    <citation type="submission" date="2015-03" db="EMBL/GenBank/DDBJ databases">
        <authorList>
            <person name="Hassan Y.I."/>
            <person name="Lepp D."/>
            <person name="Li X.-Z."/>
            <person name="Zhou T."/>
        </authorList>
    </citation>
    <scope>NUCLEOTIDE SEQUENCE [LARGE SCALE GENOMIC DNA]</scope>
    <source>
        <strain evidence="1 2">BD-c194</strain>
    </source>
</reference>
<sequence>MSTLAALTIPATAIEAKIEAMLDGYKTGKLLPIEDVAALMRSSERWCYNEQTGTCDWSDIYLDVGSDGATFELIDMWTQDVEIILTEKGVFRDGQFICGTGKEYTQSLRAYDTARNGYLTGRELYALKSEIAAVYAANQASEPACFDYLFEAIAPDEETITVTQRIWRGGETDPAEDARVTLHFNKDSAEALTVR</sequence>
<gene>
    <name evidence="1" type="ORF">VE25_15875</name>
</gene>
<evidence type="ECO:0008006" key="3">
    <source>
        <dbReference type="Google" id="ProtNLM"/>
    </source>
</evidence>
<accession>A0A0F5FQK2</accession>
<dbReference type="PATRIC" id="fig|443610.3.peg.1456"/>
<dbReference type="STRING" id="443610.VE25_15875"/>
<dbReference type="AlphaFoldDB" id="A0A0F5FQK2"/>